<dbReference type="AlphaFoldDB" id="A0A6C0HRX9"/>
<name>A0A6C0HRX9_9ZZZZ</name>
<sequence>MSKSEYKIFNNNKKLIICFGGLALQIGGILPFEFLNYLSCTYTGCDLLFYIDKNQCWYHKGIQGITNNIDDTVLHLNNIIKDGNYEKVIFMGVSAGGYASILFGSLCDNVNNVNNVISFIPQTILNNPINSTYSNLKNIINKNTNYIIYGDTSIQDKNDYHHILHCKNIECFSNVKINKNNCFNMKKLRDNGSIKKIIDDLLDV</sequence>
<organism evidence="1">
    <name type="scientific">viral metagenome</name>
    <dbReference type="NCBI Taxonomy" id="1070528"/>
    <lineage>
        <taxon>unclassified sequences</taxon>
        <taxon>metagenomes</taxon>
        <taxon>organismal metagenomes</taxon>
    </lineage>
</organism>
<reference evidence="1" key="1">
    <citation type="journal article" date="2020" name="Nature">
        <title>Giant virus diversity and host interactions through global metagenomics.</title>
        <authorList>
            <person name="Schulz F."/>
            <person name="Roux S."/>
            <person name="Paez-Espino D."/>
            <person name="Jungbluth S."/>
            <person name="Walsh D.A."/>
            <person name="Denef V.J."/>
            <person name="McMahon K.D."/>
            <person name="Konstantinidis K.T."/>
            <person name="Eloe-Fadrosh E.A."/>
            <person name="Kyrpides N.C."/>
            <person name="Woyke T."/>
        </authorList>
    </citation>
    <scope>NUCLEOTIDE SEQUENCE</scope>
    <source>
        <strain evidence="1">GVMAG-M-3300023184-167</strain>
    </source>
</reference>
<dbReference type="EMBL" id="MN740006">
    <property type="protein sequence ID" value="QHT83087.1"/>
    <property type="molecule type" value="Genomic_DNA"/>
</dbReference>
<evidence type="ECO:0000313" key="1">
    <source>
        <dbReference type="EMBL" id="QHT83087.1"/>
    </source>
</evidence>
<proteinExistence type="predicted"/>
<dbReference type="InterPro" id="IPR029058">
    <property type="entry name" value="AB_hydrolase_fold"/>
</dbReference>
<dbReference type="SUPFAM" id="SSF53474">
    <property type="entry name" value="alpha/beta-Hydrolases"/>
    <property type="match status" value="1"/>
</dbReference>
<evidence type="ECO:0008006" key="2">
    <source>
        <dbReference type="Google" id="ProtNLM"/>
    </source>
</evidence>
<accession>A0A6C0HRX9</accession>
<dbReference type="Gene3D" id="3.40.50.1820">
    <property type="entry name" value="alpha/beta hydrolase"/>
    <property type="match status" value="1"/>
</dbReference>
<protein>
    <recommendedName>
        <fullName evidence="2">Alpha/beta hydrolase</fullName>
    </recommendedName>
</protein>